<dbReference type="InterPro" id="IPR006015">
    <property type="entry name" value="Universal_stress_UspA"/>
</dbReference>
<dbReference type="Proteomes" id="UP000186547">
    <property type="component" value="Chromosome"/>
</dbReference>
<dbReference type="SUPFAM" id="SSF52402">
    <property type="entry name" value="Adenine nucleotide alpha hydrolases-like"/>
    <property type="match status" value="1"/>
</dbReference>
<dbReference type="PANTHER" id="PTHR46268:SF24">
    <property type="entry name" value="UNIVERSAL STRESS PROTEIN"/>
    <property type="match status" value="1"/>
</dbReference>
<dbReference type="EMBL" id="AOLZ01000037">
    <property type="protein sequence ID" value="EMA33283.1"/>
    <property type="molecule type" value="Genomic_DNA"/>
</dbReference>
<dbReference type="Proteomes" id="UP000011555">
    <property type="component" value="Unassembled WGS sequence"/>
</dbReference>
<gene>
    <name evidence="5" type="ORF">C445_09563</name>
    <name evidence="4" type="ORF">CHINAEXTREME_12265</name>
</gene>
<proteinExistence type="inferred from homology"/>
<dbReference type="STRING" id="358396.CHINAEXTREME_12265"/>
<evidence type="ECO:0000256" key="2">
    <source>
        <dbReference type="SAM" id="MobiDB-lite"/>
    </source>
</evidence>
<dbReference type="Pfam" id="PF00582">
    <property type="entry name" value="Usp"/>
    <property type="match status" value="1"/>
</dbReference>
<dbReference type="InterPro" id="IPR006016">
    <property type="entry name" value="UspA"/>
</dbReference>
<reference evidence="4" key="3">
    <citation type="submission" date="2017-01" db="EMBL/GenBank/DDBJ databases">
        <authorList>
            <person name="Mah S.A."/>
            <person name="Swanson W.J."/>
            <person name="Moy G.W."/>
            <person name="Vacquier V.D."/>
        </authorList>
    </citation>
    <scope>NUCLEOTIDE SEQUENCE</scope>
    <source>
        <strain evidence="4">AJ5</strain>
    </source>
</reference>
<evidence type="ECO:0000313" key="7">
    <source>
        <dbReference type="Proteomes" id="UP000186547"/>
    </source>
</evidence>
<evidence type="ECO:0000313" key="5">
    <source>
        <dbReference type="EMBL" id="EMA33283.1"/>
    </source>
</evidence>
<dbReference type="AlphaFoldDB" id="M0LJP6"/>
<protein>
    <submittedName>
        <fullName evidence="4">Universal stress protein UspA</fullName>
    </submittedName>
    <submittedName>
        <fullName evidence="5">UspA domain-containing protein</fullName>
    </submittedName>
</protein>
<dbReference type="InterPro" id="IPR014729">
    <property type="entry name" value="Rossmann-like_a/b/a_fold"/>
</dbReference>
<comment type="similarity">
    <text evidence="1">Belongs to the universal stress protein A family.</text>
</comment>
<feature type="compositionally biased region" description="Basic and acidic residues" evidence="2">
    <location>
        <begin position="52"/>
        <end position="62"/>
    </location>
</feature>
<dbReference type="EMBL" id="CP019285">
    <property type="protein sequence ID" value="APW98501.1"/>
    <property type="molecule type" value="Genomic_DNA"/>
</dbReference>
<feature type="region of interest" description="Disordered" evidence="2">
    <location>
        <begin position="38"/>
        <end position="62"/>
    </location>
</feature>
<feature type="domain" description="UspA" evidence="3">
    <location>
        <begin position="1"/>
        <end position="148"/>
    </location>
</feature>
<sequence>MSRKILVPVDGSPLSRQALEHSLEEFEDATVVALHVLDPSEPGYSTPTPVDVRTEPPRGSDEWYERAHEEEESVFEEVREIAAEYDAEVTTESTTGEPTREIVDYAEENDVDHVVIGSHGRTGPTRLLLGSVAEVVVRRAPVSVTVVRDVEAI</sequence>
<dbReference type="GeneID" id="30921911"/>
<dbReference type="PATRIC" id="fig|358396.7.peg.1939"/>
<dbReference type="PANTHER" id="PTHR46268">
    <property type="entry name" value="STRESS RESPONSE PROTEIN NHAX"/>
    <property type="match status" value="1"/>
</dbReference>
<dbReference type="CDD" id="cd00293">
    <property type="entry name" value="USP-like"/>
    <property type="match status" value="1"/>
</dbReference>
<organism evidence="5 6">
    <name type="scientific">Natronobacterium lacisalsi AJ5</name>
    <dbReference type="NCBI Taxonomy" id="358396"/>
    <lineage>
        <taxon>Archaea</taxon>
        <taxon>Methanobacteriati</taxon>
        <taxon>Methanobacteriota</taxon>
        <taxon>Stenosarchaea group</taxon>
        <taxon>Halobacteria</taxon>
        <taxon>Halobacteriales</taxon>
        <taxon>Natrialbaceae</taxon>
        <taxon>Natronobacterium</taxon>
    </lineage>
</organism>
<dbReference type="Gene3D" id="3.40.50.620">
    <property type="entry name" value="HUPs"/>
    <property type="match status" value="1"/>
</dbReference>
<keyword evidence="6" id="KW-1185">Reference proteome</keyword>
<dbReference type="RefSeq" id="WP_007141632.1">
    <property type="nucleotide sequence ID" value="NZ_AOLZ01000037.1"/>
</dbReference>
<name>M0LJP6_NATLA</name>
<dbReference type="eggNOG" id="arCOG02053">
    <property type="taxonomic scope" value="Archaea"/>
</dbReference>
<accession>M0LJP6</accession>
<evidence type="ECO:0000259" key="3">
    <source>
        <dbReference type="Pfam" id="PF00582"/>
    </source>
</evidence>
<evidence type="ECO:0000313" key="4">
    <source>
        <dbReference type="EMBL" id="APW98501.1"/>
    </source>
</evidence>
<reference evidence="4 7" key="1">
    <citation type="journal article" date="2011" name="J. Bacteriol.">
        <title>Genome sequence of Halobiforma lacisalsi AJ5, an extremely halophilic archaeon which harbors a bop gene.</title>
        <authorList>
            <person name="Jiang X."/>
            <person name="Wang S."/>
            <person name="Cheng H."/>
            <person name="Huo Y."/>
            <person name="Zhang X."/>
            <person name="Zhu X."/>
            <person name="Han X."/>
            <person name="Ni P."/>
            <person name="Wu M."/>
        </authorList>
    </citation>
    <scope>NUCLEOTIDE SEQUENCE [LARGE SCALE GENOMIC DNA]</scope>
    <source>
        <strain evidence="4 7">AJ5</strain>
    </source>
</reference>
<evidence type="ECO:0000313" key="6">
    <source>
        <dbReference type="Proteomes" id="UP000011555"/>
    </source>
</evidence>
<dbReference type="KEGG" id="hlc:CHINAEXTREME12265"/>
<evidence type="ECO:0000256" key="1">
    <source>
        <dbReference type="ARBA" id="ARBA00008791"/>
    </source>
</evidence>
<reference evidence="5 6" key="2">
    <citation type="journal article" date="2014" name="PLoS Genet.">
        <title>Phylogenetically driven sequencing of extremely halophilic archaea reveals strategies for static and dynamic osmo-response.</title>
        <authorList>
            <person name="Becker E.A."/>
            <person name="Seitzer P.M."/>
            <person name="Tritt A."/>
            <person name="Larsen D."/>
            <person name="Krusor M."/>
            <person name="Yao A.I."/>
            <person name="Wu D."/>
            <person name="Madern D."/>
            <person name="Eisen J.A."/>
            <person name="Darling A.E."/>
            <person name="Facciotti M.T."/>
        </authorList>
    </citation>
    <scope>NUCLEOTIDE SEQUENCE [LARGE SCALE GENOMIC DNA]</scope>
    <source>
        <strain evidence="5 6">AJ5</strain>
    </source>
</reference>
<dbReference type="PRINTS" id="PR01438">
    <property type="entry name" value="UNVRSLSTRESS"/>
</dbReference>